<dbReference type="Proteomes" id="UP001596107">
    <property type="component" value="Unassembled WGS sequence"/>
</dbReference>
<proteinExistence type="predicted"/>
<sequence length="190" mass="20167">MNRTFSILLSVYWAVIFGLAVWTAAQAEGIVVPVGSLAAETAWRMTTFLGHLGIVLGNALVAALFTWTLVVSVLENGDRRETANVAAVACAAALVMLLADLLHTGLSASAAAVPLSTATTMKFLAVLASHLVLRREGEAAEQANAEPAPPAMSRVNTLQIIDAAHDAMARRVAQRQRLRFSTPANDHWSP</sequence>
<dbReference type="EMBL" id="JBHSNB010000001">
    <property type="protein sequence ID" value="MFC5583536.1"/>
    <property type="molecule type" value="Genomic_DNA"/>
</dbReference>
<evidence type="ECO:0000256" key="1">
    <source>
        <dbReference type="SAM" id="Phobius"/>
    </source>
</evidence>
<feature type="transmembrane region" description="Helical" evidence="1">
    <location>
        <begin position="51"/>
        <end position="74"/>
    </location>
</feature>
<feature type="transmembrane region" description="Helical" evidence="1">
    <location>
        <begin position="112"/>
        <end position="133"/>
    </location>
</feature>
<comment type="caution">
    <text evidence="2">The sequence shown here is derived from an EMBL/GenBank/DDBJ whole genome shotgun (WGS) entry which is preliminary data.</text>
</comment>
<gene>
    <name evidence="2" type="ORF">ACFPOD_00295</name>
</gene>
<keyword evidence="1" id="KW-1133">Transmembrane helix</keyword>
<reference evidence="3" key="1">
    <citation type="journal article" date="2019" name="Int. J. Syst. Evol. Microbiol.">
        <title>The Global Catalogue of Microorganisms (GCM) 10K type strain sequencing project: providing services to taxonomists for standard genome sequencing and annotation.</title>
        <authorList>
            <consortium name="The Broad Institute Genomics Platform"/>
            <consortium name="The Broad Institute Genome Sequencing Center for Infectious Disease"/>
            <person name="Wu L."/>
            <person name="Ma J."/>
        </authorList>
    </citation>
    <scope>NUCLEOTIDE SEQUENCE [LARGE SCALE GENOMIC DNA]</scope>
    <source>
        <strain evidence="3">JCM 3366</strain>
    </source>
</reference>
<evidence type="ECO:0000313" key="3">
    <source>
        <dbReference type="Proteomes" id="UP001596107"/>
    </source>
</evidence>
<keyword evidence="3" id="KW-1185">Reference proteome</keyword>
<protein>
    <recommendedName>
        <fullName evidence="4">DUF4149 domain-containing protein</fullName>
    </recommendedName>
</protein>
<dbReference type="RefSeq" id="WP_223020579.1">
    <property type="nucleotide sequence ID" value="NZ_CP078143.1"/>
</dbReference>
<name>A0ABW0T4J4_9HYPH</name>
<evidence type="ECO:0000313" key="2">
    <source>
        <dbReference type="EMBL" id="MFC5583536.1"/>
    </source>
</evidence>
<evidence type="ECO:0008006" key="4">
    <source>
        <dbReference type="Google" id="ProtNLM"/>
    </source>
</evidence>
<feature type="transmembrane region" description="Helical" evidence="1">
    <location>
        <begin position="86"/>
        <end position="106"/>
    </location>
</feature>
<organism evidence="2 3">
    <name type="scientific">Nitratireductor kimnyeongensis</name>
    <dbReference type="NCBI Taxonomy" id="430679"/>
    <lineage>
        <taxon>Bacteria</taxon>
        <taxon>Pseudomonadati</taxon>
        <taxon>Pseudomonadota</taxon>
        <taxon>Alphaproteobacteria</taxon>
        <taxon>Hyphomicrobiales</taxon>
        <taxon>Phyllobacteriaceae</taxon>
        <taxon>Nitratireductor</taxon>
    </lineage>
</organism>
<keyword evidence="1" id="KW-0472">Membrane</keyword>
<accession>A0ABW0T4J4</accession>
<keyword evidence="1" id="KW-0812">Transmembrane</keyword>